<dbReference type="EMBL" id="VNIB01000007">
    <property type="protein sequence ID" value="TYO98219.1"/>
    <property type="molecule type" value="Genomic_DNA"/>
</dbReference>
<organism evidence="1 2">
    <name type="scientific">Geothermobacter ehrlichii</name>
    <dbReference type="NCBI Taxonomy" id="213224"/>
    <lineage>
        <taxon>Bacteria</taxon>
        <taxon>Pseudomonadati</taxon>
        <taxon>Thermodesulfobacteriota</taxon>
        <taxon>Desulfuromonadia</taxon>
        <taxon>Desulfuromonadales</taxon>
        <taxon>Geothermobacteraceae</taxon>
        <taxon>Geothermobacter</taxon>
    </lineage>
</organism>
<comment type="caution">
    <text evidence="1">The sequence shown here is derived from an EMBL/GenBank/DDBJ whole genome shotgun (WGS) entry which is preliminary data.</text>
</comment>
<keyword evidence="2" id="KW-1185">Reference proteome</keyword>
<dbReference type="Pfam" id="PF03692">
    <property type="entry name" value="CxxCxxCC"/>
    <property type="match status" value="1"/>
</dbReference>
<reference evidence="1 2" key="1">
    <citation type="submission" date="2019-07" db="EMBL/GenBank/DDBJ databases">
        <title>Genomic Encyclopedia of Type Strains, Phase IV (KMG-IV): sequencing the most valuable type-strain genomes for metagenomic binning, comparative biology and taxonomic classification.</title>
        <authorList>
            <person name="Goeker M."/>
        </authorList>
    </citation>
    <scope>NUCLEOTIDE SEQUENCE [LARGE SCALE GENOMIC DNA]</scope>
    <source>
        <strain evidence="1 2">SS015</strain>
    </source>
</reference>
<name>A0A5D3WH86_9BACT</name>
<protein>
    <submittedName>
        <fullName evidence="1">Fe-S-cluster containining protein</fullName>
    </submittedName>
</protein>
<evidence type="ECO:0000313" key="2">
    <source>
        <dbReference type="Proteomes" id="UP000324159"/>
    </source>
</evidence>
<dbReference type="Proteomes" id="UP000324159">
    <property type="component" value="Unassembled WGS sequence"/>
</dbReference>
<sequence length="181" mass="19764">MPSSALAAYRQLLTRIDAFAAKTRQRLGEQLYCRPGCAGCCTHIGVLPVEALALSGALAEAPPPLRERVRKRLANTAGDDCPLLEQNLCLLYDARPVICRTQGLPLLVGSGEERRIDFCPLNFRGLDSLPGEVVLDLDRLNQTLVAINLLLGEKLKREGIRMPERLRVAEALVWNPLAAAG</sequence>
<dbReference type="OrthoDB" id="9810361at2"/>
<accession>A0A5D3WH86</accession>
<dbReference type="AlphaFoldDB" id="A0A5D3WH86"/>
<proteinExistence type="predicted"/>
<dbReference type="RefSeq" id="WP_148895994.1">
    <property type="nucleotide sequence ID" value="NZ_VNIB01000007.1"/>
</dbReference>
<evidence type="ECO:0000313" key="1">
    <source>
        <dbReference type="EMBL" id="TYO98219.1"/>
    </source>
</evidence>
<dbReference type="InterPro" id="IPR005358">
    <property type="entry name" value="Puta_zinc/iron-chelating_dom"/>
</dbReference>
<gene>
    <name evidence="1" type="ORF">EDC39_10714</name>
</gene>